<dbReference type="InterPro" id="IPR008949">
    <property type="entry name" value="Isoprenoid_synthase_dom_sf"/>
</dbReference>
<dbReference type="Gene3D" id="1.10.600.10">
    <property type="entry name" value="Farnesyl Diphosphate Synthase"/>
    <property type="match status" value="1"/>
</dbReference>
<evidence type="ECO:0000313" key="6">
    <source>
        <dbReference type="EMBL" id="CAB4568669.1"/>
    </source>
</evidence>
<evidence type="ECO:0000256" key="3">
    <source>
        <dbReference type="ARBA" id="ARBA00022679"/>
    </source>
</evidence>
<protein>
    <submittedName>
        <fullName evidence="6">Unannotated protein</fullName>
    </submittedName>
</protein>
<dbReference type="PANTHER" id="PTHR12001">
    <property type="entry name" value="GERANYLGERANYL PYROPHOSPHATE SYNTHASE"/>
    <property type="match status" value="1"/>
</dbReference>
<dbReference type="PROSITE" id="PS00444">
    <property type="entry name" value="POLYPRENYL_SYNTHASE_2"/>
    <property type="match status" value="1"/>
</dbReference>
<dbReference type="AlphaFoldDB" id="A0A6J6E090"/>
<dbReference type="Pfam" id="PF00348">
    <property type="entry name" value="polyprenyl_synt"/>
    <property type="match status" value="1"/>
</dbReference>
<dbReference type="InterPro" id="IPR000092">
    <property type="entry name" value="Polyprenyl_synt"/>
</dbReference>
<evidence type="ECO:0000256" key="4">
    <source>
        <dbReference type="ARBA" id="ARBA00022723"/>
    </source>
</evidence>
<organism evidence="6">
    <name type="scientific">freshwater metagenome</name>
    <dbReference type="NCBI Taxonomy" id="449393"/>
    <lineage>
        <taxon>unclassified sequences</taxon>
        <taxon>metagenomes</taxon>
        <taxon>ecological metagenomes</taxon>
    </lineage>
</organism>
<comment type="similarity">
    <text evidence="2">Belongs to the FPP/GGPP synthase family.</text>
</comment>
<dbReference type="SFLD" id="SFLDG01017">
    <property type="entry name" value="Polyprenyl_Transferase_Like"/>
    <property type="match status" value="1"/>
</dbReference>
<evidence type="ECO:0000256" key="2">
    <source>
        <dbReference type="ARBA" id="ARBA00006706"/>
    </source>
</evidence>
<name>A0A6J6E090_9ZZZZ</name>
<dbReference type="PANTHER" id="PTHR12001:SF69">
    <property type="entry name" value="ALL TRANS-POLYPRENYL-DIPHOSPHATE SYNTHASE PDSS1"/>
    <property type="match status" value="1"/>
</dbReference>
<accession>A0A6J6E090</accession>
<sequence length="354" mass="37748">MNPSSRVARQTGRGASFLSGGSILSATAEEKKLGKALDEGLEAVESGLERELKFTEDIADAVARYLFDAGGKRVRPLLTLLTAQWGEGTNDKVVRAAQVIELTHLATLYHDDVMDEAAQRRGVSAAQTLWGNSVAILAGDLLFARAGTLVASLGTQAITLQAATFERLCLGQMRETVGPKPGVDPIAHYLGVLSDKTGSLIALAAEFGLRMSGGPEELVAPVRRFGEKIGVAFQLVDDVIDLSARGSGTGKPPGTDVRRGVTTLPMLYLQEQSASDPEAAALLERLARGTSGEAGEDEFQESIRLLREHAVTKRTMDTAREMADDAIAELAVAPDDLVREGLIRFAHTVVDRTN</sequence>
<dbReference type="GO" id="GO:0008299">
    <property type="term" value="P:isoprenoid biosynthetic process"/>
    <property type="evidence" value="ECO:0007669"/>
    <property type="project" value="InterPro"/>
</dbReference>
<dbReference type="SUPFAM" id="SSF48576">
    <property type="entry name" value="Terpenoid synthases"/>
    <property type="match status" value="1"/>
</dbReference>
<keyword evidence="3" id="KW-0808">Transferase</keyword>
<dbReference type="SFLD" id="SFLDS00005">
    <property type="entry name" value="Isoprenoid_Synthase_Type_I"/>
    <property type="match status" value="1"/>
</dbReference>
<dbReference type="InterPro" id="IPR033749">
    <property type="entry name" value="Polyprenyl_synt_CS"/>
</dbReference>
<comment type="cofactor">
    <cofactor evidence="1">
        <name>Mg(2+)</name>
        <dbReference type="ChEBI" id="CHEBI:18420"/>
    </cofactor>
</comment>
<gene>
    <name evidence="6" type="ORF">UFOPK1684_00572</name>
</gene>
<dbReference type="GO" id="GO:0046872">
    <property type="term" value="F:metal ion binding"/>
    <property type="evidence" value="ECO:0007669"/>
    <property type="project" value="UniProtKB-KW"/>
</dbReference>
<dbReference type="CDD" id="cd00685">
    <property type="entry name" value="Trans_IPPS_HT"/>
    <property type="match status" value="1"/>
</dbReference>
<proteinExistence type="inferred from homology"/>
<keyword evidence="4" id="KW-0479">Metal-binding</keyword>
<evidence type="ECO:0000256" key="5">
    <source>
        <dbReference type="ARBA" id="ARBA00022842"/>
    </source>
</evidence>
<keyword evidence="5" id="KW-0460">Magnesium</keyword>
<reference evidence="6" key="1">
    <citation type="submission" date="2020-05" db="EMBL/GenBank/DDBJ databases">
        <authorList>
            <person name="Chiriac C."/>
            <person name="Salcher M."/>
            <person name="Ghai R."/>
            <person name="Kavagutti S V."/>
        </authorList>
    </citation>
    <scope>NUCLEOTIDE SEQUENCE</scope>
</reference>
<evidence type="ECO:0000256" key="1">
    <source>
        <dbReference type="ARBA" id="ARBA00001946"/>
    </source>
</evidence>
<dbReference type="EMBL" id="CAEZTM010000019">
    <property type="protein sequence ID" value="CAB4568669.1"/>
    <property type="molecule type" value="Genomic_DNA"/>
</dbReference>
<dbReference type="GO" id="GO:0004659">
    <property type="term" value="F:prenyltransferase activity"/>
    <property type="evidence" value="ECO:0007669"/>
    <property type="project" value="InterPro"/>
</dbReference>